<protein>
    <submittedName>
        <fullName evidence="2">Transcription factor ICE1</fullName>
    </submittedName>
</protein>
<sequence length="144" mass="16022">MEFHEVYRDFVGIASKSNILRLRENVGERNDSDSKKRKTCNVAQGGSFDGSRSNYNSNEIIESGRNGGNNLDANSTNKKGIPAKNLMAEHHMYASVGIFFDKLKASILGGAIEYLKEVEQKINNLHNELESSTPVDTSLLTLHY</sequence>
<evidence type="ECO:0000313" key="3">
    <source>
        <dbReference type="Proteomes" id="UP000257109"/>
    </source>
</evidence>
<dbReference type="Proteomes" id="UP000257109">
    <property type="component" value="Unassembled WGS sequence"/>
</dbReference>
<gene>
    <name evidence="2" type="primary">SCRM</name>
    <name evidence="2" type="ORF">CR513_33580</name>
</gene>
<name>A0A371G3X4_MUCPR</name>
<comment type="caution">
    <text evidence="2">The sequence shown here is derived from an EMBL/GenBank/DDBJ whole genome shotgun (WGS) entry which is preliminary data.</text>
</comment>
<evidence type="ECO:0000313" key="2">
    <source>
        <dbReference type="EMBL" id="RDX85252.1"/>
    </source>
</evidence>
<organism evidence="2 3">
    <name type="scientific">Mucuna pruriens</name>
    <name type="common">Velvet bean</name>
    <name type="synonym">Dolichos pruriens</name>
    <dbReference type="NCBI Taxonomy" id="157652"/>
    <lineage>
        <taxon>Eukaryota</taxon>
        <taxon>Viridiplantae</taxon>
        <taxon>Streptophyta</taxon>
        <taxon>Embryophyta</taxon>
        <taxon>Tracheophyta</taxon>
        <taxon>Spermatophyta</taxon>
        <taxon>Magnoliopsida</taxon>
        <taxon>eudicotyledons</taxon>
        <taxon>Gunneridae</taxon>
        <taxon>Pentapetalae</taxon>
        <taxon>rosids</taxon>
        <taxon>fabids</taxon>
        <taxon>Fabales</taxon>
        <taxon>Fabaceae</taxon>
        <taxon>Papilionoideae</taxon>
        <taxon>50 kb inversion clade</taxon>
        <taxon>NPAAA clade</taxon>
        <taxon>indigoferoid/millettioid clade</taxon>
        <taxon>Phaseoleae</taxon>
        <taxon>Mucuna</taxon>
    </lineage>
</organism>
<dbReference type="STRING" id="157652.A0A371G3X4"/>
<proteinExistence type="predicted"/>
<dbReference type="EMBL" id="QJKJ01006836">
    <property type="protein sequence ID" value="RDX85252.1"/>
    <property type="molecule type" value="Genomic_DNA"/>
</dbReference>
<feature type="region of interest" description="Disordered" evidence="1">
    <location>
        <begin position="27"/>
        <end position="76"/>
    </location>
</feature>
<reference evidence="2" key="1">
    <citation type="submission" date="2018-05" db="EMBL/GenBank/DDBJ databases">
        <title>Draft genome of Mucuna pruriens seed.</title>
        <authorList>
            <person name="Nnadi N.E."/>
            <person name="Vos R."/>
            <person name="Hasami M.H."/>
            <person name="Devisetty U.K."/>
            <person name="Aguiy J.C."/>
        </authorList>
    </citation>
    <scope>NUCLEOTIDE SEQUENCE [LARGE SCALE GENOMIC DNA]</scope>
    <source>
        <strain evidence="2">JCA_2017</strain>
    </source>
</reference>
<feature type="non-terminal residue" evidence="2">
    <location>
        <position position="1"/>
    </location>
</feature>
<keyword evidence="3" id="KW-1185">Reference proteome</keyword>
<evidence type="ECO:0000256" key="1">
    <source>
        <dbReference type="SAM" id="MobiDB-lite"/>
    </source>
</evidence>
<accession>A0A371G3X4</accession>
<dbReference type="AlphaFoldDB" id="A0A371G3X4"/>
<dbReference type="OrthoDB" id="551431at2759"/>
<feature type="compositionally biased region" description="Polar residues" evidence="1">
    <location>
        <begin position="50"/>
        <end position="60"/>
    </location>
</feature>